<organism evidence="1 2">
    <name type="scientific">Mucilaginibacter pocheonensis</name>
    <dbReference type="NCBI Taxonomy" id="398050"/>
    <lineage>
        <taxon>Bacteria</taxon>
        <taxon>Pseudomonadati</taxon>
        <taxon>Bacteroidota</taxon>
        <taxon>Sphingobacteriia</taxon>
        <taxon>Sphingobacteriales</taxon>
        <taxon>Sphingobacteriaceae</taxon>
        <taxon>Mucilaginibacter</taxon>
    </lineage>
</organism>
<evidence type="ECO:0000313" key="2">
    <source>
        <dbReference type="Proteomes" id="UP001247620"/>
    </source>
</evidence>
<accession>A0ABU1TF58</accession>
<comment type="caution">
    <text evidence="1">The sequence shown here is derived from an EMBL/GenBank/DDBJ whole genome shotgun (WGS) entry which is preliminary data.</text>
</comment>
<evidence type="ECO:0000313" key="1">
    <source>
        <dbReference type="EMBL" id="MDR6943501.1"/>
    </source>
</evidence>
<dbReference type="EMBL" id="JAVDUU010000003">
    <property type="protein sequence ID" value="MDR6943501.1"/>
    <property type="molecule type" value="Genomic_DNA"/>
</dbReference>
<protein>
    <submittedName>
        <fullName evidence="1">Uncharacterized protein</fullName>
    </submittedName>
</protein>
<dbReference type="Proteomes" id="UP001247620">
    <property type="component" value="Unassembled WGS sequence"/>
</dbReference>
<gene>
    <name evidence="1" type="ORF">J2W55_003354</name>
</gene>
<sequence>MISLDDYNCTESEHPGVRFCSGFDQSACMSLFKTNHTHSRSYSITENGHQL</sequence>
<reference evidence="1 2" key="1">
    <citation type="submission" date="2023-07" db="EMBL/GenBank/DDBJ databases">
        <title>Sorghum-associated microbial communities from plants grown in Nebraska, USA.</title>
        <authorList>
            <person name="Schachtman D."/>
        </authorList>
    </citation>
    <scope>NUCLEOTIDE SEQUENCE [LARGE SCALE GENOMIC DNA]</scope>
    <source>
        <strain evidence="1 2">3262</strain>
    </source>
</reference>
<keyword evidence="2" id="KW-1185">Reference proteome</keyword>
<name>A0ABU1TF58_9SPHI</name>
<proteinExistence type="predicted"/>